<dbReference type="InterPro" id="IPR046674">
    <property type="entry name" value="DUF6544"/>
</dbReference>
<dbReference type="Pfam" id="PF20181">
    <property type="entry name" value="DUF6544"/>
    <property type="match status" value="1"/>
</dbReference>
<keyword evidence="1" id="KW-0812">Transmembrane</keyword>
<dbReference type="AlphaFoldDB" id="A0A839JXK6"/>
<keyword evidence="1" id="KW-0472">Membrane</keyword>
<accession>A0A839JXK6</accession>
<evidence type="ECO:0000313" key="3">
    <source>
        <dbReference type="Proteomes" id="UP000574276"/>
    </source>
</evidence>
<keyword evidence="3" id="KW-1185">Reference proteome</keyword>
<evidence type="ECO:0000256" key="1">
    <source>
        <dbReference type="SAM" id="Phobius"/>
    </source>
</evidence>
<dbReference type="Proteomes" id="UP000574276">
    <property type="component" value="Unassembled WGS sequence"/>
</dbReference>
<protein>
    <submittedName>
        <fullName evidence="2">Uncharacterized protein</fullName>
    </submittedName>
</protein>
<keyword evidence="1" id="KW-1133">Transmembrane helix</keyword>
<comment type="caution">
    <text evidence="2">The sequence shown here is derived from an EMBL/GenBank/DDBJ whole genome shotgun (WGS) entry which is preliminary data.</text>
</comment>
<sequence length="278" mass="31695">MLIVIGSILAVIVLIIIFFQLPVSFVQRDYYKRVDKLIQKDKHISGTVTEADIVDLPEPIQRYIHYIGILGTQKRSYMKAYFRNVDFWQERGGPNLTIDYIQYNFLSQPDRMALIDSKMKGIPFEGCDSYEDGVGGMKGTIGKVVTIFNVTGKEMDQACLVTYLADSILFPYALLEDFITYEEIDKNHVKAKISYYGIETEGIFSINDLGEITSFTTNDRGVTNDDGSITMVKWTVTADQYRLDSDGIKKPTLLKAIWNYDDGDFIYFDSSSSTIEYH</sequence>
<dbReference type="RefSeq" id="WP_228351865.1">
    <property type="nucleotide sequence ID" value="NZ_JACEGA010000001.1"/>
</dbReference>
<proteinExistence type="predicted"/>
<organism evidence="2 3">
    <name type="scientific">Variimorphobacter saccharofermentans</name>
    <dbReference type="NCBI Taxonomy" id="2755051"/>
    <lineage>
        <taxon>Bacteria</taxon>
        <taxon>Bacillati</taxon>
        <taxon>Bacillota</taxon>
        <taxon>Clostridia</taxon>
        <taxon>Lachnospirales</taxon>
        <taxon>Lachnospiraceae</taxon>
        <taxon>Variimorphobacter</taxon>
    </lineage>
</organism>
<dbReference type="EMBL" id="JACEGA010000001">
    <property type="protein sequence ID" value="MBB2182136.1"/>
    <property type="molecule type" value="Genomic_DNA"/>
</dbReference>
<name>A0A839JXK6_9FIRM</name>
<reference evidence="2 3" key="1">
    <citation type="submission" date="2020-07" db="EMBL/GenBank/DDBJ databases">
        <title>Characterization and genome sequencing of isolate MD1, a novel member within the family Lachnospiraceae.</title>
        <authorList>
            <person name="Rettenmaier R."/>
            <person name="Di Bello L."/>
            <person name="Zinser C."/>
            <person name="Scheitz K."/>
            <person name="Liebl W."/>
            <person name="Zverlov V."/>
        </authorList>
    </citation>
    <scope>NUCLEOTIDE SEQUENCE [LARGE SCALE GENOMIC DNA]</scope>
    <source>
        <strain evidence="2 3">MD1</strain>
    </source>
</reference>
<feature type="transmembrane region" description="Helical" evidence="1">
    <location>
        <begin position="6"/>
        <end position="26"/>
    </location>
</feature>
<evidence type="ECO:0000313" key="2">
    <source>
        <dbReference type="EMBL" id="MBB2182136.1"/>
    </source>
</evidence>
<gene>
    <name evidence="2" type="ORF">H0486_04510</name>
</gene>